<reference evidence="1 2" key="1">
    <citation type="submission" date="2019-04" db="EMBL/GenBank/DDBJ databases">
        <title>Phreatobacter aquaticus sp. nov.</title>
        <authorList>
            <person name="Choi A."/>
        </authorList>
    </citation>
    <scope>NUCLEOTIDE SEQUENCE [LARGE SCALE GENOMIC DNA]</scope>
    <source>
        <strain evidence="1 2">KCTC 52518</strain>
    </source>
</reference>
<sequence>MMFKPGVVPMIETIFRRAAAKATWAFIVLLVLLAVSTGLRPGHAQAALPLWQDHRSVAGGFRIEFPGRPRVTTYERGGLTVSQSHFALGGQDFAAASTELPSADVAVDSLFASIRTGVASDGRLRSEDRKDTSGFPSMRLVIDKDRRTMIGLWVLKRNRLITVIATGPSGFDADLASQRFLGSLLVSAD</sequence>
<name>A0A4D7B2R2_9HYPH</name>
<gene>
    <name evidence="1" type="ORF">E8M01_24680</name>
</gene>
<dbReference type="AlphaFoldDB" id="A0A4D7B2R2"/>
<accession>A0A4D7B2R2</accession>
<dbReference type="OrthoDB" id="7375660at2"/>
<dbReference type="EMBL" id="CP039690">
    <property type="protein sequence ID" value="QCI67151.1"/>
    <property type="molecule type" value="Genomic_DNA"/>
</dbReference>
<proteinExistence type="predicted"/>
<evidence type="ECO:0000313" key="2">
    <source>
        <dbReference type="Proteomes" id="UP000298781"/>
    </source>
</evidence>
<dbReference type="RefSeq" id="WP_136962586.1">
    <property type="nucleotide sequence ID" value="NZ_CP039690.1"/>
</dbReference>
<organism evidence="1 2">
    <name type="scientific">Phreatobacter stygius</name>
    <dbReference type="NCBI Taxonomy" id="1940610"/>
    <lineage>
        <taxon>Bacteria</taxon>
        <taxon>Pseudomonadati</taxon>
        <taxon>Pseudomonadota</taxon>
        <taxon>Alphaproteobacteria</taxon>
        <taxon>Hyphomicrobiales</taxon>
        <taxon>Phreatobacteraceae</taxon>
        <taxon>Phreatobacter</taxon>
    </lineage>
</organism>
<keyword evidence="2" id="KW-1185">Reference proteome</keyword>
<dbReference type="KEGG" id="pstg:E8M01_24680"/>
<dbReference type="Proteomes" id="UP000298781">
    <property type="component" value="Chromosome"/>
</dbReference>
<protein>
    <recommendedName>
        <fullName evidence="3">DUF1795 domain-containing protein</fullName>
    </recommendedName>
</protein>
<evidence type="ECO:0000313" key="1">
    <source>
        <dbReference type="EMBL" id="QCI67151.1"/>
    </source>
</evidence>
<evidence type="ECO:0008006" key="3">
    <source>
        <dbReference type="Google" id="ProtNLM"/>
    </source>
</evidence>